<organism evidence="2 3">
    <name type="scientific">Tagetes erecta</name>
    <name type="common">African marigold</name>
    <dbReference type="NCBI Taxonomy" id="13708"/>
    <lineage>
        <taxon>Eukaryota</taxon>
        <taxon>Viridiplantae</taxon>
        <taxon>Streptophyta</taxon>
        <taxon>Embryophyta</taxon>
        <taxon>Tracheophyta</taxon>
        <taxon>Spermatophyta</taxon>
        <taxon>Magnoliopsida</taxon>
        <taxon>eudicotyledons</taxon>
        <taxon>Gunneridae</taxon>
        <taxon>Pentapetalae</taxon>
        <taxon>asterids</taxon>
        <taxon>campanulids</taxon>
        <taxon>Asterales</taxon>
        <taxon>Asteraceae</taxon>
        <taxon>Asteroideae</taxon>
        <taxon>Heliantheae alliance</taxon>
        <taxon>Tageteae</taxon>
        <taxon>Tagetes</taxon>
    </lineage>
</organism>
<dbReference type="Pfam" id="PF05056">
    <property type="entry name" value="DUF674"/>
    <property type="match status" value="1"/>
</dbReference>
<dbReference type="PANTHER" id="PTHR33103">
    <property type="entry name" value="OS01G0153900 PROTEIN"/>
    <property type="match status" value="1"/>
</dbReference>
<gene>
    <name evidence="2" type="ORF">QVD17_27655</name>
</gene>
<keyword evidence="1" id="KW-0472">Membrane</keyword>
<keyword evidence="1" id="KW-1133">Transmembrane helix</keyword>
<evidence type="ECO:0000313" key="2">
    <source>
        <dbReference type="EMBL" id="KAK1418510.1"/>
    </source>
</evidence>
<comment type="caution">
    <text evidence="2">The sequence shown here is derived from an EMBL/GenBank/DDBJ whole genome shotgun (WGS) entry which is preliminary data.</text>
</comment>
<sequence>MASAAKKEAKIWVKAIVDKVKEKVVYVEADHTFVDILFSFITLPIGTVIRLLKNNEADHELMQPLRSLKNLYQSLVDFPECFLATEECKHLLLNPRSISYDHCTKLKIKLDDTEPLNYFTCASCAISSFFFVSTCSKAKCWKCGNLMSREVGYNKADVSSGGDGVFVSDIANFIVTDELCVMPYTSANSIHLLSKHGISDKSSLENIKLHMDCEQMLNLLRVALSFGSVFSYIVFHRKNLFLLPSYRLGQTDLMKKEQVLTSKIHLEVYMQTSTRKVLFAEAKEDFVDFLFGFLSIPLGTVIGKLLSEASFSGCIVNVFKSISKMSVGRYIKSQDIKDMLLKPHIGQQFSSKHQMFSLKGTPSHYEFLELKSSMIIGGLLKQSGMFIVTEELIITPASSCSTLDTLNDFKVSFKDVEKHEISIGLTEGLKILKASLSSRSILTDSLEHLLKKK</sequence>
<accession>A0AAD8KF90</accession>
<dbReference type="Proteomes" id="UP001229421">
    <property type="component" value="Unassembled WGS sequence"/>
</dbReference>
<dbReference type="EMBL" id="JAUHHV010000007">
    <property type="protein sequence ID" value="KAK1418510.1"/>
    <property type="molecule type" value="Genomic_DNA"/>
</dbReference>
<feature type="transmembrane region" description="Helical" evidence="1">
    <location>
        <begin position="218"/>
        <end position="235"/>
    </location>
</feature>
<protein>
    <submittedName>
        <fullName evidence="2">Uncharacterized protein</fullName>
    </submittedName>
</protein>
<evidence type="ECO:0000256" key="1">
    <source>
        <dbReference type="SAM" id="Phobius"/>
    </source>
</evidence>
<proteinExistence type="predicted"/>
<dbReference type="AlphaFoldDB" id="A0AAD8KF90"/>
<dbReference type="PANTHER" id="PTHR33103:SF27">
    <property type="entry name" value="OS04G0594700 PROTEIN"/>
    <property type="match status" value="1"/>
</dbReference>
<dbReference type="InterPro" id="IPR007750">
    <property type="entry name" value="DUF674"/>
</dbReference>
<keyword evidence="3" id="KW-1185">Reference proteome</keyword>
<reference evidence="2" key="1">
    <citation type="journal article" date="2023" name="bioRxiv">
        <title>Improved chromosome-level genome assembly for marigold (Tagetes erecta).</title>
        <authorList>
            <person name="Jiang F."/>
            <person name="Yuan L."/>
            <person name="Wang S."/>
            <person name="Wang H."/>
            <person name="Xu D."/>
            <person name="Wang A."/>
            <person name="Fan W."/>
        </authorList>
    </citation>
    <scope>NUCLEOTIDE SEQUENCE</scope>
    <source>
        <strain evidence="2">WSJ</strain>
        <tissue evidence="2">Leaf</tissue>
    </source>
</reference>
<name>A0AAD8KF90_TARER</name>
<keyword evidence="1" id="KW-0812">Transmembrane</keyword>
<evidence type="ECO:0000313" key="3">
    <source>
        <dbReference type="Proteomes" id="UP001229421"/>
    </source>
</evidence>